<keyword evidence="4 9" id="KW-0853">WD repeat</keyword>
<feature type="region of interest" description="Disordered" evidence="10">
    <location>
        <begin position="194"/>
        <end position="216"/>
    </location>
</feature>
<evidence type="ECO:0000256" key="2">
    <source>
        <dbReference type="ARBA" id="ARBA00022552"/>
    </source>
</evidence>
<dbReference type="AlphaFoldDB" id="A0A4U6VGF8"/>
<proteinExistence type="inferred from homology"/>
<accession>A0A4U6VGF8</accession>
<dbReference type="OMA" id="DLNRATY"/>
<dbReference type="SMART" id="SM00320">
    <property type="entry name" value="WD40"/>
    <property type="match status" value="5"/>
</dbReference>
<evidence type="ECO:0000256" key="7">
    <source>
        <dbReference type="ARBA" id="ARBA00025767"/>
    </source>
</evidence>
<evidence type="ECO:0000256" key="9">
    <source>
        <dbReference type="PROSITE-ProRule" id="PRU00221"/>
    </source>
</evidence>
<evidence type="ECO:0000256" key="4">
    <source>
        <dbReference type="ARBA" id="ARBA00022574"/>
    </source>
</evidence>
<dbReference type="FunFam" id="2.130.10.10:FF:000121">
    <property type="entry name" value="U3 small nucleolar RNA-associated protein 18 homolog"/>
    <property type="match status" value="1"/>
</dbReference>
<dbReference type="InterPro" id="IPR001680">
    <property type="entry name" value="WD40_rpt"/>
</dbReference>
<keyword evidence="3" id="KW-0597">Phosphoprotein</keyword>
<reference evidence="11" key="1">
    <citation type="submission" date="2019-03" db="EMBL/GenBank/DDBJ databases">
        <title>WGS assembly of Setaria viridis.</title>
        <authorList>
            <person name="Huang P."/>
            <person name="Jenkins J."/>
            <person name="Grimwood J."/>
            <person name="Barry K."/>
            <person name="Healey A."/>
            <person name="Mamidi S."/>
            <person name="Sreedasyam A."/>
            <person name="Shu S."/>
            <person name="Feldman M."/>
            <person name="Wu J."/>
            <person name="Yu Y."/>
            <person name="Chen C."/>
            <person name="Johnson J."/>
            <person name="Rokhsar D."/>
            <person name="Baxter I."/>
            <person name="Schmutz J."/>
            <person name="Brutnell T."/>
            <person name="Kellogg E."/>
        </authorList>
    </citation>
    <scope>NUCLEOTIDE SEQUENCE [LARGE SCALE GENOMIC DNA]</scope>
</reference>
<evidence type="ECO:0000256" key="3">
    <source>
        <dbReference type="ARBA" id="ARBA00022553"/>
    </source>
</evidence>
<dbReference type="Gene3D" id="2.130.10.10">
    <property type="entry name" value="YVTN repeat-like/Quinoprotein amine dehydrogenase"/>
    <property type="match status" value="1"/>
</dbReference>
<dbReference type="PANTHER" id="PTHR18359">
    <property type="entry name" value="WD-REPEAT PROTEIN-RELATED"/>
    <property type="match status" value="1"/>
</dbReference>
<evidence type="ECO:0000256" key="5">
    <source>
        <dbReference type="ARBA" id="ARBA00022737"/>
    </source>
</evidence>
<dbReference type="Proteomes" id="UP000298652">
    <property type="component" value="Chromosome 4"/>
</dbReference>
<evidence type="ECO:0000313" key="12">
    <source>
        <dbReference type="Proteomes" id="UP000298652"/>
    </source>
</evidence>
<dbReference type="Pfam" id="PF00400">
    <property type="entry name" value="WD40"/>
    <property type="match status" value="2"/>
</dbReference>
<dbReference type="EMBL" id="CM016555">
    <property type="protein sequence ID" value="TKW23237.1"/>
    <property type="molecule type" value="Genomic_DNA"/>
</dbReference>
<keyword evidence="5" id="KW-0677">Repeat</keyword>
<dbReference type="PANTHER" id="PTHR18359:SF0">
    <property type="entry name" value="U3 SMALL NUCLEOLAR RNA-ASSOCIATED PROTEIN 18 HOMOLOG"/>
    <property type="match status" value="1"/>
</dbReference>
<dbReference type="InterPro" id="IPR045161">
    <property type="entry name" value="Utp18"/>
</dbReference>
<dbReference type="PROSITE" id="PS50082">
    <property type="entry name" value="WD_REPEATS_2"/>
    <property type="match status" value="1"/>
</dbReference>
<name>A0A4U6VGF8_SETVI</name>
<keyword evidence="2" id="KW-0698">rRNA processing</keyword>
<comment type="subcellular location">
    <subcellularLocation>
        <location evidence="1">Nucleus</location>
        <location evidence="1">Nucleolus</location>
    </subcellularLocation>
</comment>
<comment type="similarity">
    <text evidence="7">Belongs to the WD repeat UTP18 family.</text>
</comment>
<feature type="repeat" description="WD" evidence="9">
    <location>
        <begin position="378"/>
        <end position="419"/>
    </location>
</feature>
<dbReference type="InterPro" id="IPR036322">
    <property type="entry name" value="WD40_repeat_dom_sf"/>
</dbReference>
<evidence type="ECO:0000256" key="1">
    <source>
        <dbReference type="ARBA" id="ARBA00004604"/>
    </source>
</evidence>
<organism evidence="11 12">
    <name type="scientific">Setaria viridis</name>
    <name type="common">Green bristlegrass</name>
    <name type="synonym">Setaria italica subsp. viridis</name>
    <dbReference type="NCBI Taxonomy" id="4556"/>
    <lineage>
        <taxon>Eukaryota</taxon>
        <taxon>Viridiplantae</taxon>
        <taxon>Streptophyta</taxon>
        <taxon>Embryophyta</taxon>
        <taxon>Tracheophyta</taxon>
        <taxon>Spermatophyta</taxon>
        <taxon>Magnoliopsida</taxon>
        <taxon>Liliopsida</taxon>
        <taxon>Poales</taxon>
        <taxon>Poaceae</taxon>
        <taxon>PACMAD clade</taxon>
        <taxon>Panicoideae</taxon>
        <taxon>Panicodae</taxon>
        <taxon>Paniceae</taxon>
        <taxon>Cenchrinae</taxon>
        <taxon>Setaria</taxon>
    </lineage>
</organism>
<evidence type="ECO:0000256" key="8">
    <source>
        <dbReference type="ARBA" id="ARBA00074442"/>
    </source>
</evidence>
<evidence type="ECO:0000256" key="10">
    <source>
        <dbReference type="SAM" id="MobiDB-lite"/>
    </source>
</evidence>
<sequence>MSLISQNAQKRRLEKSGADDGNEGIGSPVAIDGEVGKGAKLKNHNKERKKRTKMPEAQQNKEEEEMRQLESSLFGALYAPLDFGTEVGAAVAAPDRGAPLFFTDRSAADGADVLPIYEEDLAHDDEEDGVIIKGRKPVWVDEEEERTEVDIVKVARLRKLRKEADEHLISGKEYEARLRGQHAKLNPFTAWADMDRKTPLPGASDGESDDEGGVDDILQNNDELVVKDTVKLLPGMLEFSRLVDANIQDPSSGPINSVQFHRNGQLMLAAGLDKHLRFFQIDGKRNPKIQSIFIGDCPVLKASFLPDGSEVILSGRRKFFYSFDLVNASVSKIGPLTGREEKSLESFEISPDSRTIAFVGNEGYILLISAKTKQLIGTLKMNGSVRSLAFADGGNQLLSSGGDGHVYHWDLGTRKCIHKAMDDGSLSGVSLCTSQDSSLFATGSTSGIVNVYKRDDFLGGKRKPLKTIENLTTDVGEMKFNHDAQILAITSRKERNGMRLVHVPSFSVFQNWPGPRFSLHYPRCLDFSPGSGFLSVGHAGGKVLLYKLHHYQNA</sequence>
<dbReference type="SUPFAM" id="SSF50978">
    <property type="entry name" value="WD40 repeat-like"/>
    <property type="match status" value="1"/>
</dbReference>
<dbReference type="Gramene" id="TKW23237">
    <property type="protein sequence ID" value="TKW23237"/>
    <property type="gene ID" value="SEVIR_4G279600v2"/>
</dbReference>
<keyword evidence="6" id="KW-0539">Nucleus</keyword>
<dbReference type="GO" id="GO:0034388">
    <property type="term" value="C:Pwp2p-containing subcomplex of 90S preribosome"/>
    <property type="evidence" value="ECO:0007669"/>
    <property type="project" value="TreeGrafter"/>
</dbReference>
<feature type="compositionally biased region" description="Basic residues" evidence="10">
    <location>
        <begin position="39"/>
        <end position="52"/>
    </location>
</feature>
<dbReference type="GO" id="GO:0006364">
    <property type="term" value="P:rRNA processing"/>
    <property type="evidence" value="ECO:0007669"/>
    <property type="project" value="UniProtKB-KW"/>
</dbReference>
<gene>
    <name evidence="11" type="ORF">SEVIR_4G279600v2</name>
</gene>
<dbReference type="InterPro" id="IPR015943">
    <property type="entry name" value="WD40/YVTN_repeat-like_dom_sf"/>
</dbReference>
<dbReference type="GO" id="GO:0032040">
    <property type="term" value="C:small-subunit processome"/>
    <property type="evidence" value="ECO:0007669"/>
    <property type="project" value="TreeGrafter"/>
</dbReference>
<keyword evidence="12" id="KW-1185">Reference proteome</keyword>
<evidence type="ECO:0000313" key="11">
    <source>
        <dbReference type="EMBL" id="TKW23237.1"/>
    </source>
</evidence>
<protein>
    <recommendedName>
        <fullName evidence="8">U3 small nucleolar RNA-associated protein 18 homolog</fullName>
    </recommendedName>
</protein>
<feature type="region of interest" description="Disordered" evidence="10">
    <location>
        <begin position="1"/>
        <end position="66"/>
    </location>
</feature>
<evidence type="ECO:0000256" key="6">
    <source>
        <dbReference type="ARBA" id="ARBA00023242"/>
    </source>
</evidence>